<protein>
    <submittedName>
        <fullName evidence="1">Uncharacterized protein</fullName>
    </submittedName>
</protein>
<dbReference type="AlphaFoldDB" id="A0A418QSY7"/>
<reference evidence="1 2" key="1">
    <citation type="submission" date="2018-09" db="EMBL/GenBank/DDBJ databases">
        <authorList>
            <person name="Zeman M."/>
            <person name="Pardy F."/>
        </authorList>
    </citation>
    <scope>NUCLEOTIDE SEQUENCE [LARGE SCALE GENOMIC DNA]</scope>
    <source>
        <strain evidence="1 2">CCM 8852</strain>
    </source>
</reference>
<organism evidence="1 2">
    <name type="scientific">Hymenobacter rubripertinctus</name>
    <dbReference type="NCBI Taxonomy" id="2029981"/>
    <lineage>
        <taxon>Bacteria</taxon>
        <taxon>Pseudomonadati</taxon>
        <taxon>Bacteroidota</taxon>
        <taxon>Cytophagia</taxon>
        <taxon>Cytophagales</taxon>
        <taxon>Hymenobacteraceae</taxon>
        <taxon>Hymenobacter</taxon>
    </lineage>
</organism>
<evidence type="ECO:0000313" key="2">
    <source>
        <dbReference type="Proteomes" id="UP000284250"/>
    </source>
</evidence>
<reference evidence="1 2" key="2">
    <citation type="submission" date="2019-01" db="EMBL/GenBank/DDBJ databases">
        <title>Hymenobacter humicola sp. nov., isolated from soils in Antarctica.</title>
        <authorList>
            <person name="Sedlacek I."/>
            <person name="Holochova P."/>
            <person name="Kralova S."/>
            <person name="Pantucek R."/>
            <person name="Stankova E."/>
            <person name="Vrbovska V."/>
            <person name="Kristofova L."/>
            <person name="Svec P."/>
            <person name="Busse H.-J."/>
        </authorList>
    </citation>
    <scope>NUCLEOTIDE SEQUENCE [LARGE SCALE GENOMIC DNA]</scope>
    <source>
        <strain evidence="1 2">CCM 8852</strain>
    </source>
</reference>
<accession>A0A418QSY7</accession>
<dbReference type="OrthoDB" id="875567at2"/>
<comment type="caution">
    <text evidence="1">The sequence shown here is derived from an EMBL/GenBank/DDBJ whole genome shotgun (WGS) entry which is preliminary data.</text>
</comment>
<dbReference type="RefSeq" id="WP_119656595.1">
    <property type="nucleotide sequence ID" value="NZ_JBHUOI010000023.1"/>
</dbReference>
<proteinExistence type="predicted"/>
<evidence type="ECO:0000313" key="1">
    <source>
        <dbReference type="EMBL" id="RIY08188.1"/>
    </source>
</evidence>
<dbReference type="Proteomes" id="UP000284250">
    <property type="component" value="Unassembled WGS sequence"/>
</dbReference>
<dbReference type="EMBL" id="QYCN01000024">
    <property type="protein sequence ID" value="RIY08188.1"/>
    <property type="molecule type" value="Genomic_DNA"/>
</dbReference>
<sequence length="281" mass="30986">MLSPAASPDSFLEKTTAQLQYLTQHPDLYHQTVVAEARRELRRRGALVPNSVATAATAPDAAADVAYQADEPASGRRWWPAAAAGLVVLAGLGWWSLRDTPTNTPTAPAHQEPIVLEAVKAHLLPSFEREAANQMGQTHRLLPAADRADTTAAGRYGRMARRYWLAENAAQHLIAQALGDSTTDVFADQAGIGLERVNWFMRAKAYDQHLTAEMESRLDLMQRGLELRRTMLQTLRSRAEAQHPLVDDGLRHDQQEALSISQEVLGHYGKGRAIQGRMSDL</sequence>
<gene>
    <name evidence="1" type="ORF">D0T11_14875</name>
</gene>
<keyword evidence="2" id="KW-1185">Reference proteome</keyword>
<name>A0A418QSY7_9BACT</name>